<name>A0ACB9YN40_9PEZI</name>
<sequence>MATVTRQPFAPLDGARLQTLAGLKNRQNALSSSAPVKRKASDSLDVDDFENVDPAFFSKRSKGSENIFPSKDSFIKPASFILTKSSSSNELSFASPPKTITPRPRSHLNPKSPVAKLNAIVTKSATPLSAPAGRSPTRGKRAGILSSRRRTNGAFSRVDPPAFSLSSASPTPFSLDAALKGTIPSYAGRNGSSSAAKSSANSLGLSSLHEGELKSSWSFDIHEDTPEQEMTNLLQHSTCVLDISSDEESESRRQRERAEGKENVPPMDDVSQTSRPRAARQAVPAEDEMVFEKERNPLGELDVREYYSEGYDENSVIIIPADEEEDDQPQQQQNGLDFATEMGSVESDIPQPDAEDGMKSVEELMVKTDEPAPGAALLEPMEGTGDCFEVWESGSAKDDEETAVTQAAGC</sequence>
<protein>
    <submittedName>
        <fullName evidence="1">Uncharacterized protein</fullName>
    </submittedName>
</protein>
<evidence type="ECO:0000313" key="1">
    <source>
        <dbReference type="EMBL" id="KAI4860568.1"/>
    </source>
</evidence>
<accession>A0ACB9YN40</accession>
<proteinExistence type="predicted"/>
<comment type="caution">
    <text evidence="1">The sequence shown here is derived from an EMBL/GenBank/DDBJ whole genome shotgun (WGS) entry which is preliminary data.</text>
</comment>
<organism evidence="1 2">
    <name type="scientific">Hypoxylon rubiginosum</name>
    <dbReference type="NCBI Taxonomy" id="110542"/>
    <lineage>
        <taxon>Eukaryota</taxon>
        <taxon>Fungi</taxon>
        <taxon>Dikarya</taxon>
        <taxon>Ascomycota</taxon>
        <taxon>Pezizomycotina</taxon>
        <taxon>Sordariomycetes</taxon>
        <taxon>Xylariomycetidae</taxon>
        <taxon>Xylariales</taxon>
        <taxon>Hypoxylaceae</taxon>
        <taxon>Hypoxylon</taxon>
    </lineage>
</organism>
<gene>
    <name evidence="1" type="ORF">F4820DRAFT_452816</name>
</gene>
<evidence type="ECO:0000313" key="2">
    <source>
        <dbReference type="Proteomes" id="UP001497700"/>
    </source>
</evidence>
<dbReference type="EMBL" id="MU393582">
    <property type="protein sequence ID" value="KAI4860568.1"/>
    <property type="molecule type" value="Genomic_DNA"/>
</dbReference>
<keyword evidence="2" id="KW-1185">Reference proteome</keyword>
<dbReference type="Proteomes" id="UP001497700">
    <property type="component" value="Unassembled WGS sequence"/>
</dbReference>
<reference evidence="1 2" key="1">
    <citation type="journal article" date="2022" name="New Phytol.">
        <title>Ecological generalism drives hyperdiversity of secondary metabolite gene clusters in xylarialean endophytes.</title>
        <authorList>
            <person name="Franco M.E.E."/>
            <person name="Wisecaver J.H."/>
            <person name="Arnold A.E."/>
            <person name="Ju Y.M."/>
            <person name="Slot J.C."/>
            <person name="Ahrendt S."/>
            <person name="Moore L.P."/>
            <person name="Eastman K.E."/>
            <person name="Scott K."/>
            <person name="Konkel Z."/>
            <person name="Mondo S.J."/>
            <person name="Kuo A."/>
            <person name="Hayes R.D."/>
            <person name="Haridas S."/>
            <person name="Andreopoulos B."/>
            <person name="Riley R."/>
            <person name="LaButti K."/>
            <person name="Pangilinan J."/>
            <person name="Lipzen A."/>
            <person name="Amirebrahimi M."/>
            <person name="Yan J."/>
            <person name="Adam C."/>
            <person name="Keymanesh K."/>
            <person name="Ng V."/>
            <person name="Louie K."/>
            <person name="Northen T."/>
            <person name="Drula E."/>
            <person name="Henrissat B."/>
            <person name="Hsieh H.M."/>
            <person name="Youens-Clark K."/>
            <person name="Lutzoni F."/>
            <person name="Miadlikowska J."/>
            <person name="Eastwood D.C."/>
            <person name="Hamelin R.C."/>
            <person name="Grigoriev I.V."/>
            <person name="U'Ren J.M."/>
        </authorList>
    </citation>
    <scope>NUCLEOTIDE SEQUENCE [LARGE SCALE GENOMIC DNA]</scope>
    <source>
        <strain evidence="1 2">CBS 119005</strain>
    </source>
</reference>